<sequence length="803" mass="91712">MVTTRNRALSPSQVDPALSTLPPPRQPSHQASRSHHTEQEPPPPTTHQLLQMLERQERLIQEQAELIKQLQKPELKTTNPHERPIQEIHREESAGESYIPSYPTNQSPNVPHHHCGARHPFTSTIMACPLPSHFTRPTNIDQYDGTTDPQDHLDSFEASMLFHGATDPIMCRAFPLTLKKAALQWFTRLTPNSISTWATLASSFNTRFTASKEQPRSSYTLSGIRQVPQESIRAYLDRFNTEAMKVCTLSPEVVVHVLVMGLQEGLFRTELAKYTDLTMEDLRSKTQQFINLEETHHIHNHPEPQTHHSSREAKRPRPHDHPRDLPPQPKKSKYSAYTPLNASRSRILQEVLTTHLVQLPRPRPAKPGPQDRSKYCEYHSMFGHLTNDCTQLRDTIEDLIQAGHLQRFIAGLEQRRRSPQRRRPESTGRRSPPPAHQRRPVARDYLDRRRQDNQRQRSPVDINTISGGFAAWGTSRSAQKRYVREVMHVSARSSHHEHHNTSPPITFDDRDYEGVVRGHDDPLVITAKLNNKKVSRLFVDQGSSADIIFQELFQKMELRDRDLQPYDGQLVGFSRQGITPRGYVEVWLTIGDHPLSRTIQTRFLVVHCESAYNAIVGRPTLKRLKAIVSTPHLCMKFLSSSLQVCTVRGDQYSARSCYQMSLRPHFSKQQTPPSKNSRGVHMVELDIRADEGEFRPQPEGEKITLQLGRSPGQVVYLGRTLPAEQRLKLETSLRENRDLFAWSAADMPGIDPSVICHKLTTNPGAKPVAQRRRKMGADRIKEVASKVAELLEAGFFREITYTT</sequence>
<comment type="caution">
    <text evidence="3">The sequence shown here is derived from an EMBL/GenBank/DDBJ whole genome shotgun (WGS) entry which is preliminary data.</text>
</comment>
<dbReference type="PANTHER" id="PTHR33223">
    <property type="entry name" value="CCHC-TYPE DOMAIN-CONTAINING PROTEIN"/>
    <property type="match status" value="1"/>
</dbReference>
<dbReference type="InterPro" id="IPR021109">
    <property type="entry name" value="Peptidase_aspartic_dom_sf"/>
</dbReference>
<proteinExistence type="predicted"/>
<feature type="domain" description="Retrotransposon gag" evidence="2">
    <location>
        <begin position="173"/>
        <end position="264"/>
    </location>
</feature>
<dbReference type="Gene3D" id="2.40.70.10">
    <property type="entry name" value="Acid Proteases"/>
    <property type="match status" value="1"/>
</dbReference>
<reference evidence="3 4" key="1">
    <citation type="submission" date="2024-03" db="EMBL/GenBank/DDBJ databases">
        <authorList>
            <person name="Martinez-Hernandez J."/>
        </authorList>
    </citation>
    <scope>NUCLEOTIDE SEQUENCE [LARGE SCALE GENOMIC DNA]</scope>
</reference>
<dbReference type="Proteomes" id="UP001497480">
    <property type="component" value="Unassembled WGS sequence"/>
</dbReference>
<dbReference type="Gene3D" id="3.10.10.10">
    <property type="entry name" value="HIV Type 1 Reverse Transcriptase, subunit A, domain 1"/>
    <property type="match status" value="1"/>
</dbReference>
<keyword evidence="4" id="KW-1185">Reference proteome</keyword>
<feature type="compositionally biased region" description="Basic and acidic residues" evidence="1">
    <location>
        <begin position="441"/>
        <end position="455"/>
    </location>
</feature>
<protein>
    <recommendedName>
        <fullName evidence="2">Retrotransposon gag domain-containing protein</fullName>
    </recommendedName>
</protein>
<feature type="region of interest" description="Disordered" evidence="1">
    <location>
        <begin position="1"/>
        <end position="46"/>
    </location>
</feature>
<dbReference type="SUPFAM" id="SSF50630">
    <property type="entry name" value="Acid proteases"/>
    <property type="match status" value="1"/>
</dbReference>
<dbReference type="CDD" id="cd00303">
    <property type="entry name" value="retropepsin_like"/>
    <property type="match status" value="1"/>
</dbReference>
<organism evidence="3 4">
    <name type="scientific">Lupinus luteus</name>
    <name type="common">European yellow lupine</name>
    <dbReference type="NCBI Taxonomy" id="3873"/>
    <lineage>
        <taxon>Eukaryota</taxon>
        <taxon>Viridiplantae</taxon>
        <taxon>Streptophyta</taxon>
        <taxon>Embryophyta</taxon>
        <taxon>Tracheophyta</taxon>
        <taxon>Spermatophyta</taxon>
        <taxon>Magnoliopsida</taxon>
        <taxon>eudicotyledons</taxon>
        <taxon>Gunneridae</taxon>
        <taxon>Pentapetalae</taxon>
        <taxon>rosids</taxon>
        <taxon>fabids</taxon>
        <taxon>Fabales</taxon>
        <taxon>Fabaceae</taxon>
        <taxon>Papilionoideae</taxon>
        <taxon>50 kb inversion clade</taxon>
        <taxon>genistoids sensu lato</taxon>
        <taxon>core genistoids</taxon>
        <taxon>Genisteae</taxon>
        <taxon>Lupinus</taxon>
    </lineage>
</organism>
<gene>
    <name evidence="3" type="ORF">LLUT_LOCUS29719</name>
</gene>
<feature type="region of interest" description="Disordered" evidence="1">
    <location>
        <begin position="299"/>
        <end position="335"/>
    </location>
</feature>
<feature type="region of interest" description="Disordered" evidence="1">
    <location>
        <begin position="410"/>
        <end position="466"/>
    </location>
</feature>
<dbReference type="InterPro" id="IPR005162">
    <property type="entry name" value="Retrotrans_gag_dom"/>
</dbReference>
<evidence type="ECO:0000256" key="1">
    <source>
        <dbReference type="SAM" id="MobiDB-lite"/>
    </source>
</evidence>
<evidence type="ECO:0000259" key="2">
    <source>
        <dbReference type="Pfam" id="PF03732"/>
    </source>
</evidence>
<feature type="compositionally biased region" description="Polar residues" evidence="1">
    <location>
        <begin position="1"/>
        <end position="13"/>
    </location>
</feature>
<feature type="compositionally biased region" description="Basic and acidic residues" evidence="1">
    <location>
        <begin position="299"/>
        <end position="324"/>
    </location>
</feature>
<dbReference type="Pfam" id="PF03732">
    <property type="entry name" value="Retrotrans_gag"/>
    <property type="match status" value="1"/>
</dbReference>
<name>A0AAV1Y556_LUPLU</name>
<dbReference type="AlphaFoldDB" id="A0AAV1Y556"/>
<accession>A0AAV1Y556</accession>
<evidence type="ECO:0000313" key="3">
    <source>
        <dbReference type="EMBL" id="CAL0328659.1"/>
    </source>
</evidence>
<dbReference type="PANTHER" id="PTHR33223:SF10">
    <property type="entry name" value="AMINOTRANSFERASE-LIKE PLANT MOBILE DOMAIN-CONTAINING PROTEIN"/>
    <property type="match status" value="1"/>
</dbReference>
<evidence type="ECO:0000313" key="4">
    <source>
        <dbReference type="Proteomes" id="UP001497480"/>
    </source>
</evidence>
<dbReference type="EMBL" id="CAXHTB010000021">
    <property type="protein sequence ID" value="CAL0328659.1"/>
    <property type="molecule type" value="Genomic_DNA"/>
</dbReference>